<accession>A0A1C4VD37</accession>
<protein>
    <recommendedName>
        <fullName evidence="4 10">Glucose-1-phosphate thymidylyltransferase</fullName>
        <ecNumber evidence="3 10">2.7.7.24</ecNumber>
    </recommendedName>
</protein>
<evidence type="ECO:0000313" key="12">
    <source>
        <dbReference type="EMBL" id="SCE81635.1"/>
    </source>
</evidence>
<sequence>MRGILLAGGTGSRLWPITRAVSKQLMPIFDKPMVYYPLSTLVMSGVREILVITTPEDQSQFQRLLGDGSQWGLRLEYVAQARPEGIAQAFVLGADFIEDDSVALVLGDNIFHGVGLGRQLADNGDLVGGRVFAYPVANPEAYGVVDFDADGRVLSIEEKPARPKSRYAVPGLYFYDNRVVEIAGNLTPSARGELEITAVNEAYRRAGELSVTVLDRGTAWLDTGTFTSMMQAGEFVRVIEERQGMKIGCVEEVCWRAGLLDDAQLRALAEPLTKSGYGDYLLGLLADKRDEAVLRAAQSSTEGVR</sequence>
<comment type="similarity">
    <text evidence="2 10">Belongs to the glucose-1-phosphate thymidylyltransferase family.</text>
</comment>
<evidence type="ECO:0000256" key="3">
    <source>
        <dbReference type="ARBA" id="ARBA00012461"/>
    </source>
</evidence>
<gene>
    <name evidence="12" type="ORF">GA0070216_102278</name>
</gene>
<comment type="function">
    <text evidence="10">Catalyzes the formation of dTDP-glucose, from dTTP and glucose 1-phosphate, as well as its pyrophosphorolysis.</text>
</comment>
<evidence type="ECO:0000259" key="11">
    <source>
        <dbReference type="Pfam" id="PF00483"/>
    </source>
</evidence>
<dbReference type="InterPro" id="IPR005907">
    <property type="entry name" value="G1P_thy_trans_s"/>
</dbReference>
<dbReference type="FunFam" id="3.90.550.10:FF:000023">
    <property type="entry name" value="Glucose-1-phosphate thymidylyltransferase"/>
    <property type="match status" value="1"/>
</dbReference>
<reference evidence="13" key="1">
    <citation type="submission" date="2016-06" db="EMBL/GenBank/DDBJ databases">
        <authorList>
            <person name="Varghese N."/>
            <person name="Submissions Spin"/>
        </authorList>
    </citation>
    <scope>NUCLEOTIDE SEQUENCE [LARGE SCALE GENOMIC DNA]</scope>
    <source>
        <strain evidence="13">DSM 44100</strain>
    </source>
</reference>
<dbReference type="SUPFAM" id="SSF53448">
    <property type="entry name" value="Nucleotide-diphospho-sugar transferases"/>
    <property type="match status" value="1"/>
</dbReference>
<dbReference type="EC" id="2.7.7.24" evidence="3 10"/>
<dbReference type="Pfam" id="PF00483">
    <property type="entry name" value="NTP_transferase"/>
    <property type="match status" value="1"/>
</dbReference>
<comment type="cofactor">
    <cofactor evidence="1">
        <name>Mg(2+)</name>
        <dbReference type="ChEBI" id="CHEBI:18420"/>
    </cofactor>
</comment>
<evidence type="ECO:0000313" key="13">
    <source>
        <dbReference type="Proteomes" id="UP000198797"/>
    </source>
</evidence>
<keyword evidence="6 10" id="KW-0548">Nucleotidyltransferase</keyword>
<dbReference type="OrthoDB" id="9803871at2"/>
<dbReference type="GO" id="GO:0019318">
    <property type="term" value="P:hexose metabolic process"/>
    <property type="evidence" value="ECO:0007669"/>
    <property type="project" value="UniProtKB-ARBA"/>
</dbReference>
<evidence type="ECO:0000256" key="8">
    <source>
        <dbReference type="ARBA" id="ARBA00022842"/>
    </source>
</evidence>
<dbReference type="GO" id="GO:0000271">
    <property type="term" value="P:polysaccharide biosynthetic process"/>
    <property type="evidence" value="ECO:0007669"/>
    <property type="project" value="UniProtKB-ARBA"/>
</dbReference>
<evidence type="ECO:0000256" key="1">
    <source>
        <dbReference type="ARBA" id="ARBA00001946"/>
    </source>
</evidence>
<proteinExistence type="inferred from homology"/>
<dbReference type="AlphaFoldDB" id="A0A1C4VD37"/>
<keyword evidence="8 10" id="KW-0460">Magnesium</keyword>
<dbReference type="InterPro" id="IPR005835">
    <property type="entry name" value="NTP_transferase_dom"/>
</dbReference>
<keyword evidence="5 10" id="KW-0808">Transferase</keyword>
<comment type="catalytic activity">
    <reaction evidence="9 10">
        <text>dTTP + alpha-D-glucose 1-phosphate + H(+) = dTDP-alpha-D-glucose + diphosphate</text>
        <dbReference type="Rhea" id="RHEA:15225"/>
        <dbReference type="ChEBI" id="CHEBI:15378"/>
        <dbReference type="ChEBI" id="CHEBI:33019"/>
        <dbReference type="ChEBI" id="CHEBI:37568"/>
        <dbReference type="ChEBI" id="CHEBI:57477"/>
        <dbReference type="ChEBI" id="CHEBI:58601"/>
        <dbReference type="EC" id="2.7.7.24"/>
    </reaction>
</comment>
<evidence type="ECO:0000256" key="4">
    <source>
        <dbReference type="ARBA" id="ARBA00017654"/>
    </source>
</evidence>
<dbReference type="EMBL" id="FMCU01000002">
    <property type="protein sequence ID" value="SCE81635.1"/>
    <property type="molecule type" value="Genomic_DNA"/>
</dbReference>
<organism evidence="12 13">
    <name type="scientific">Micromonospora matsumotoense</name>
    <dbReference type="NCBI Taxonomy" id="121616"/>
    <lineage>
        <taxon>Bacteria</taxon>
        <taxon>Bacillati</taxon>
        <taxon>Actinomycetota</taxon>
        <taxon>Actinomycetes</taxon>
        <taxon>Micromonosporales</taxon>
        <taxon>Micromonosporaceae</taxon>
        <taxon>Micromonospora</taxon>
    </lineage>
</organism>
<dbReference type="PANTHER" id="PTHR43532">
    <property type="entry name" value="GLUCOSE-1-PHOSPHATE THYMIDYLYLTRANSFERASE"/>
    <property type="match status" value="1"/>
</dbReference>
<dbReference type="GO" id="GO:0008879">
    <property type="term" value="F:glucose-1-phosphate thymidylyltransferase activity"/>
    <property type="evidence" value="ECO:0007669"/>
    <property type="project" value="UniProtKB-EC"/>
</dbReference>
<evidence type="ECO:0000256" key="10">
    <source>
        <dbReference type="RuleBase" id="RU003706"/>
    </source>
</evidence>
<dbReference type="CDD" id="cd02538">
    <property type="entry name" value="G1P_TT_short"/>
    <property type="match status" value="1"/>
</dbReference>
<evidence type="ECO:0000256" key="6">
    <source>
        <dbReference type="ARBA" id="ARBA00022695"/>
    </source>
</evidence>
<evidence type="ECO:0000256" key="5">
    <source>
        <dbReference type="ARBA" id="ARBA00022679"/>
    </source>
</evidence>
<dbReference type="RefSeq" id="WP_091239718.1">
    <property type="nucleotide sequence ID" value="NZ_FMCU01000002.1"/>
</dbReference>
<dbReference type="Proteomes" id="UP000198797">
    <property type="component" value="Unassembled WGS sequence"/>
</dbReference>
<dbReference type="Gene3D" id="3.90.550.10">
    <property type="entry name" value="Spore Coat Polysaccharide Biosynthesis Protein SpsA, Chain A"/>
    <property type="match status" value="1"/>
</dbReference>
<evidence type="ECO:0000256" key="9">
    <source>
        <dbReference type="ARBA" id="ARBA00049336"/>
    </source>
</evidence>
<dbReference type="GO" id="GO:0046872">
    <property type="term" value="F:metal ion binding"/>
    <property type="evidence" value="ECO:0007669"/>
    <property type="project" value="UniProtKB-KW"/>
</dbReference>
<evidence type="ECO:0000256" key="2">
    <source>
        <dbReference type="ARBA" id="ARBA00010480"/>
    </source>
</evidence>
<name>A0A1C4VD37_9ACTN</name>
<keyword evidence="7 10" id="KW-0479">Metal-binding</keyword>
<keyword evidence="13" id="KW-1185">Reference proteome</keyword>
<evidence type="ECO:0000256" key="7">
    <source>
        <dbReference type="ARBA" id="ARBA00022723"/>
    </source>
</evidence>
<dbReference type="InterPro" id="IPR029044">
    <property type="entry name" value="Nucleotide-diphossugar_trans"/>
</dbReference>
<dbReference type="NCBIfam" id="TIGR01207">
    <property type="entry name" value="rmlA"/>
    <property type="match status" value="1"/>
</dbReference>
<dbReference type="PANTHER" id="PTHR43532:SF1">
    <property type="entry name" value="GLUCOSE-1-PHOSPHATE THYMIDYLYLTRANSFERASE 1"/>
    <property type="match status" value="1"/>
</dbReference>
<feature type="domain" description="Nucleotidyl transferase" evidence="11">
    <location>
        <begin position="3"/>
        <end position="236"/>
    </location>
</feature>
<dbReference type="STRING" id="121616.GA0070216_102278"/>